<dbReference type="InterPro" id="IPR000524">
    <property type="entry name" value="Tscrpt_reg_HTH_GntR"/>
</dbReference>
<evidence type="ECO:0000256" key="1">
    <source>
        <dbReference type="ARBA" id="ARBA00023015"/>
    </source>
</evidence>
<evidence type="ECO:0000256" key="2">
    <source>
        <dbReference type="ARBA" id="ARBA00023125"/>
    </source>
</evidence>
<dbReference type="InterPro" id="IPR011711">
    <property type="entry name" value="GntR_C"/>
</dbReference>
<keyword evidence="1" id="KW-0805">Transcription regulation</keyword>
<dbReference type="Gene3D" id="1.20.120.530">
    <property type="entry name" value="GntR ligand-binding domain-like"/>
    <property type="match status" value="1"/>
</dbReference>
<dbReference type="PROSITE" id="PS50949">
    <property type="entry name" value="HTH_GNTR"/>
    <property type="match status" value="1"/>
</dbReference>
<dbReference type="CDD" id="cd07377">
    <property type="entry name" value="WHTH_GntR"/>
    <property type="match status" value="1"/>
</dbReference>
<evidence type="ECO:0000256" key="3">
    <source>
        <dbReference type="ARBA" id="ARBA00023163"/>
    </source>
</evidence>
<evidence type="ECO:0000313" key="6">
    <source>
        <dbReference type="Proteomes" id="UP000189735"/>
    </source>
</evidence>
<evidence type="ECO:0000313" key="5">
    <source>
        <dbReference type="EMBL" id="SKA79423.1"/>
    </source>
</evidence>
<dbReference type="PANTHER" id="PTHR43537:SF45">
    <property type="entry name" value="GNTR FAMILY REGULATORY PROTEIN"/>
    <property type="match status" value="1"/>
</dbReference>
<keyword evidence="3" id="KW-0804">Transcription</keyword>
<dbReference type="Pfam" id="PF07729">
    <property type="entry name" value="FCD"/>
    <property type="match status" value="1"/>
</dbReference>
<name>A0A1T4WPZ9_9MICO</name>
<feature type="domain" description="HTH gntR-type" evidence="4">
    <location>
        <begin position="12"/>
        <end position="79"/>
    </location>
</feature>
<evidence type="ECO:0000259" key="4">
    <source>
        <dbReference type="PROSITE" id="PS50949"/>
    </source>
</evidence>
<dbReference type="PRINTS" id="PR00035">
    <property type="entry name" value="HTHGNTR"/>
</dbReference>
<proteinExistence type="predicted"/>
<keyword evidence="2 5" id="KW-0238">DNA-binding</keyword>
<dbReference type="SUPFAM" id="SSF48008">
    <property type="entry name" value="GntR ligand-binding domain-like"/>
    <property type="match status" value="1"/>
</dbReference>
<dbReference type="SMART" id="SM00895">
    <property type="entry name" value="FCD"/>
    <property type="match status" value="1"/>
</dbReference>
<dbReference type="InterPro" id="IPR036390">
    <property type="entry name" value="WH_DNA-bd_sf"/>
</dbReference>
<dbReference type="InterPro" id="IPR036388">
    <property type="entry name" value="WH-like_DNA-bd_sf"/>
</dbReference>
<sequence>MSEQGLKPILRQGTVDIITDQLRAQIVSGAFAQGTQLGEANLAQQLNTSRGPVREALQRLMQEGLIVGVHNRGVFVKVMTEQDVTDIMLARTAIEKTASVHLLRHHQPEVLAELTSIVGTMRDVAASDDWSAMIDVDMEFHRVVVDSRGSSRLSGIYRTLIMETRMSLAMLDEAYPVREEIPDEHQQLIDAIRGADELALYDAIDHHMDHAARMRQTALSKSEK</sequence>
<dbReference type="GO" id="GO:0003677">
    <property type="term" value="F:DNA binding"/>
    <property type="evidence" value="ECO:0007669"/>
    <property type="project" value="UniProtKB-KW"/>
</dbReference>
<organism evidence="5 6">
    <name type="scientific">Agreia bicolorata</name>
    <dbReference type="NCBI Taxonomy" id="110935"/>
    <lineage>
        <taxon>Bacteria</taxon>
        <taxon>Bacillati</taxon>
        <taxon>Actinomycetota</taxon>
        <taxon>Actinomycetes</taxon>
        <taxon>Micrococcales</taxon>
        <taxon>Microbacteriaceae</taxon>
        <taxon>Agreia</taxon>
    </lineage>
</organism>
<gene>
    <name evidence="5" type="ORF">SAMN06295879_0054</name>
</gene>
<dbReference type="Gene3D" id="1.10.10.10">
    <property type="entry name" value="Winged helix-like DNA-binding domain superfamily/Winged helix DNA-binding domain"/>
    <property type="match status" value="1"/>
</dbReference>
<dbReference type="Proteomes" id="UP000189735">
    <property type="component" value="Unassembled WGS sequence"/>
</dbReference>
<dbReference type="EMBL" id="FUYG01000001">
    <property type="protein sequence ID" value="SKA79423.1"/>
    <property type="molecule type" value="Genomic_DNA"/>
</dbReference>
<dbReference type="GO" id="GO:0003700">
    <property type="term" value="F:DNA-binding transcription factor activity"/>
    <property type="evidence" value="ECO:0007669"/>
    <property type="project" value="InterPro"/>
</dbReference>
<dbReference type="PANTHER" id="PTHR43537">
    <property type="entry name" value="TRANSCRIPTIONAL REGULATOR, GNTR FAMILY"/>
    <property type="match status" value="1"/>
</dbReference>
<dbReference type="Pfam" id="PF00392">
    <property type="entry name" value="GntR"/>
    <property type="match status" value="1"/>
</dbReference>
<dbReference type="SMART" id="SM00345">
    <property type="entry name" value="HTH_GNTR"/>
    <property type="match status" value="1"/>
</dbReference>
<accession>A0A1T4WPZ9</accession>
<dbReference type="RefSeq" id="WP_078712932.1">
    <property type="nucleotide sequence ID" value="NZ_FUYG01000001.1"/>
</dbReference>
<dbReference type="InterPro" id="IPR008920">
    <property type="entry name" value="TF_FadR/GntR_C"/>
</dbReference>
<protein>
    <submittedName>
        <fullName evidence="5">DNA-binding transcriptional regulator, GntR family</fullName>
    </submittedName>
</protein>
<dbReference type="AlphaFoldDB" id="A0A1T4WPZ9"/>
<reference evidence="6" key="1">
    <citation type="submission" date="2017-02" db="EMBL/GenBank/DDBJ databases">
        <authorList>
            <person name="Varghese N."/>
            <person name="Submissions S."/>
        </authorList>
    </citation>
    <scope>NUCLEOTIDE SEQUENCE [LARGE SCALE GENOMIC DNA]</scope>
    <source>
        <strain evidence="6">VKM Ac-2052</strain>
    </source>
</reference>
<dbReference type="SUPFAM" id="SSF46785">
    <property type="entry name" value="Winged helix' DNA-binding domain"/>
    <property type="match status" value="1"/>
</dbReference>